<dbReference type="AlphaFoldDB" id="A0A4S8Q4S1"/>
<proteinExistence type="predicted"/>
<comment type="caution">
    <text evidence="1">The sequence shown here is derived from an EMBL/GenBank/DDBJ whole genome shotgun (WGS) entry which is preliminary data.</text>
</comment>
<gene>
    <name evidence="1" type="ORF">FAA86_02550</name>
</gene>
<evidence type="ECO:0000313" key="1">
    <source>
        <dbReference type="EMBL" id="THV39263.1"/>
    </source>
</evidence>
<reference evidence="1 2" key="1">
    <citation type="submission" date="2019-04" db="EMBL/GenBank/DDBJ databases">
        <title>genome sequence of strain W3.</title>
        <authorList>
            <person name="Gao J."/>
            <person name="Sun J."/>
        </authorList>
    </citation>
    <scope>NUCLEOTIDE SEQUENCE [LARGE SCALE GENOMIC DNA]</scope>
    <source>
        <strain evidence="1 2">W3</strain>
    </source>
</reference>
<dbReference type="Proteomes" id="UP000307378">
    <property type="component" value="Unassembled WGS sequence"/>
</dbReference>
<name>A0A4S8Q4S1_9HYPH</name>
<dbReference type="RefSeq" id="WP_136538206.1">
    <property type="nucleotide sequence ID" value="NZ_STGU01000001.1"/>
</dbReference>
<evidence type="ECO:0000313" key="2">
    <source>
        <dbReference type="Proteomes" id="UP000307378"/>
    </source>
</evidence>
<protein>
    <submittedName>
        <fullName evidence="1">Uncharacterized protein</fullName>
    </submittedName>
</protein>
<accession>A0A4S8Q4S1</accession>
<organism evidence="1 2">
    <name type="scientific">Rhizobium rosettiformans W3</name>
    <dbReference type="NCBI Taxonomy" id="538378"/>
    <lineage>
        <taxon>Bacteria</taxon>
        <taxon>Pseudomonadati</taxon>
        <taxon>Pseudomonadota</taxon>
        <taxon>Alphaproteobacteria</taxon>
        <taxon>Hyphomicrobiales</taxon>
        <taxon>Rhizobiaceae</taxon>
        <taxon>Rhizobium/Agrobacterium group</taxon>
        <taxon>Rhizobium</taxon>
    </lineage>
</organism>
<dbReference type="EMBL" id="STGU01000001">
    <property type="protein sequence ID" value="THV39263.1"/>
    <property type="molecule type" value="Genomic_DNA"/>
</dbReference>
<sequence>MVLLRGNIEEGLHGGCGIWPFVWLMRQLCEGLMTAADGEDLDVWRGRNKNFAARDAGPLD</sequence>